<gene>
    <name evidence="14" type="ORF">CLV37_101576</name>
</gene>
<dbReference type="NCBIfam" id="TIGR00562">
    <property type="entry name" value="proto_IX_ox"/>
    <property type="match status" value="1"/>
</dbReference>
<accession>A0A2T0RB20</accession>
<dbReference type="Gene3D" id="3.50.50.60">
    <property type="entry name" value="FAD/NAD(P)-binding domain"/>
    <property type="match status" value="1"/>
</dbReference>
<dbReference type="PANTHER" id="PTHR42923:SF3">
    <property type="entry name" value="PROTOPORPHYRINOGEN OXIDASE"/>
    <property type="match status" value="1"/>
</dbReference>
<comment type="cofactor">
    <cofactor evidence="2 12">
        <name>FAD</name>
        <dbReference type="ChEBI" id="CHEBI:57692"/>
    </cofactor>
</comment>
<dbReference type="GO" id="GO:0004729">
    <property type="term" value="F:oxygen-dependent protoporphyrinogen oxidase activity"/>
    <property type="evidence" value="ECO:0007669"/>
    <property type="project" value="UniProtKB-UniRule"/>
</dbReference>
<dbReference type="InterPro" id="IPR002937">
    <property type="entry name" value="Amino_oxidase"/>
</dbReference>
<comment type="caution">
    <text evidence="14">The sequence shown here is derived from an EMBL/GenBank/DDBJ whole genome shotgun (WGS) entry which is preliminary data.</text>
</comment>
<evidence type="ECO:0000256" key="11">
    <source>
        <dbReference type="ARBA" id="ARBA00023133"/>
    </source>
</evidence>
<dbReference type="GO" id="GO:0005737">
    <property type="term" value="C:cytoplasm"/>
    <property type="evidence" value="ECO:0007669"/>
    <property type="project" value="UniProtKB-SubCell"/>
</dbReference>
<evidence type="ECO:0000256" key="9">
    <source>
        <dbReference type="ARBA" id="ARBA00022827"/>
    </source>
</evidence>
<sequence length="472" mass="47700">MAGMTPRAVPRVVPRVVVVGGGLSGLVAAWELSGGLDDGHGLDVAVDVEVLEASPVLGGVLQRADVGGLTVDLGAESMLARRPEGTDLAGELGLDLVHPATTRAAVATGTGLRPLPAGTVMGVPRSAESVRDLLPAADADRVAAEPEHPAEPLAHDVSVGDYVADRVGDAVVDRLVEPLLGGVYAGHARRLSLQATVPALWAHARRGGSLLRGLGPAPQVTGPVFAGLDGGLARLPLALADRLRARGVTLRTGTGVTRLERTPTGWLVDGRPADAVVLAVPAPAAARLLGTAVPAAAAELGAVETASMVITALAVPAADLVGLQGSGVLVPPVIAAAEGLRAKALTLSGNKWDWVGHQSPDLAVLRVSLGRAGETEALEADDADVLRWAAADAGQLLGRDLHPVDHAVVRWVDGLPQYAVGHLDRVARIRSAVAAAGHLALCGSVLDGVGVPACIGAARRAAREVAAGLAGR</sequence>
<evidence type="ECO:0000256" key="1">
    <source>
        <dbReference type="ARBA" id="ARBA00001755"/>
    </source>
</evidence>
<keyword evidence="15" id="KW-1185">Reference proteome</keyword>
<dbReference type="SUPFAM" id="SSF51905">
    <property type="entry name" value="FAD/NAD(P)-binding domain"/>
    <property type="match status" value="1"/>
</dbReference>
<keyword evidence="9 12" id="KW-0274">FAD</keyword>
<evidence type="ECO:0000256" key="8">
    <source>
        <dbReference type="ARBA" id="ARBA00022630"/>
    </source>
</evidence>
<dbReference type="AlphaFoldDB" id="A0A2T0RB20"/>
<evidence type="ECO:0000256" key="5">
    <source>
        <dbReference type="ARBA" id="ARBA00008310"/>
    </source>
</evidence>
<dbReference type="PANTHER" id="PTHR42923">
    <property type="entry name" value="PROTOPORPHYRINOGEN OXIDASE"/>
    <property type="match status" value="1"/>
</dbReference>
<evidence type="ECO:0000313" key="14">
    <source>
        <dbReference type="EMBL" id="PRY18331.1"/>
    </source>
</evidence>
<comment type="pathway">
    <text evidence="4 12">Porphyrin-containing compound metabolism; protoheme biosynthesis.</text>
</comment>
<dbReference type="InterPro" id="IPR050464">
    <property type="entry name" value="Zeta_carotene_desat/Oxidored"/>
</dbReference>
<keyword evidence="8 12" id="KW-0285">Flavoprotein</keyword>
<proteinExistence type="inferred from homology"/>
<organism evidence="14 15">
    <name type="scientific">Kineococcus rhizosphaerae</name>
    <dbReference type="NCBI Taxonomy" id="559628"/>
    <lineage>
        <taxon>Bacteria</taxon>
        <taxon>Bacillati</taxon>
        <taxon>Actinomycetota</taxon>
        <taxon>Actinomycetes</taxon>
        <taxon>Kineosporiales</taxon>
        <taxon>Kineosporiaceae</taxon>
        <taxon>Kineococcus</taxon>
    </lineage>
</organism>
<keyword evidence="11 12" id="KW-0350">Heme biosynthesis</keyword>
<evidence type="ECO:0000256" key="12">
    <source>
        <dbReference type="RuleBase" id="RU364052"/>
    </source>
</evidence>
<dbReference type="Proteomes" id="UP000238083">
    <property type="component" value="Unassembled WGS sequence"/>
</dbReference>
<evidence type="ECO:0000256" key="3">
    <source>
        <dbReference type="ARBA" id="ARBA00002185"/>
    </source>
</evidence>
<dbReference type="InterPro" id="IPR036188">
    <property type="entry name" value="FAD/NAD-bd_sf"/>
</dbReference>
<reference evidence="14 15" key="1">
    <citation type="submission" date="2018-03" db="EMBL/GenBank/DDBJ databases">
        <title>Genomic Encyclopedia of Archaeal and Bacterial Type Strains, Phase II (KMG-II): from individual species to whole genera.</title>
        <authorList>
            <person name="Goeker M."/>
        </authorList>
    </citation>
    <scope>NUCLEOTIDE SEQUENCE [LARGE SCALE GENOMIC DNA]</scope>
    <source>
        <strain evidence="14 15">DSM 19711</strain>
    </source>
</reference>
<keyword evidence="10 12" id="KW-0560">Oxidoreductase</keyword>
<dbReference type="Pfam" id="PF01593">
    <property type="entry name" value="Amino_oxidase"/>
    <property type="match status" value="1"/>
</dbReference>
<comment type="similarity">
    <text evidence="5 12">Belongs to the protoporphyrinogen/coproporphyrinogen oxidase family. Coproporphyrinogen III oxidase subfamily.</text>
</comment>
<protein>
    <recommendedName>
        <fullName evidence="7 12">Coproporphyrinogen III oxidase</fullName>
        <ecNumber evidence="6 12">1.3.3.15</ecNumber>
    </recommendedName>
</protein>
<evidence type="ECO:0000256" key="10">
    <source>
        <dbReference type="ARBA" id="ARBA00023002"/>
    </source>
</evidence>
<dbReference type="InterPro" id="IPR004572">
    <property type="entry name" value="Protoporphyrinogen_oxidase"/>
</dbReference>
<dbReference type="UniPathway" id="UPA00252"/>
<evidence type="ECO:0000256" key="6">
    <source>
        <dbReference type="ARBA" id="ARBA00012402"/>
    </source>
</evidence>
<dbReference type="SUPFAM" id="SSF54373">
    <property type="entry name" value="FAD-linked reductases, C-terminal domain"/>
    <property type="match status" value="1"/>
</dbReference>
<name>A0A2T0RB20_9ACTN</name>
<evidence type="ECO:0000256" key="7">
    <source>
        <dbReference type="ARBA" id="ARBA00019046"/>
    </source>
</evidence>
<keyword evidence="12" id="KW-0963">Cytoplasm</keyword>
<dbReference type="GO" id="GO:0006783">
    <property type="term" value="P:heme biosynthetic process"/>
    <property type="evidence" value="ECO:0007669"/>
    <property type="project" value="UniProtKB-UniRule"/>
</dbReference>
<evidence type="ECO:0000313" key="15">
    <source>
        <dbReference type="Proteomes" id="UP000238083"/>
    </source>
</evidence>
<comment type="function">
    <text evidence="3 12">Involved in coproporphyrin-dependent heme b biosynthesis. Catalyzes the oxidation of coproporphyrinogen III to coproporphyrin III.</text>
</comment>
<evidence type="ECO:0000259" key="13">
    <source>
        <dbReference type="Pfam" id="PF01593"/>
    </source>
</evidence>
<evidence type="ECO:0000256" key="4">
    <source>
        <dbReference type="ARBA" id="ARBA00004744"/>
    </source>
</evidence>
<feature type="domain" description="Amine oxidase" evidence="13">
    <location>
        <begin position="23"/>
        <end position="465"/>
    </location>
</feature>
<comment type="catalytic activity">
    <reaction evidence="1">
        <text>coproporphyrinogen III + 3 O2 = coproporphyrin III + 3 H2O2</text>
        <dbReference type="Rhea" id="RHEA:43436"/>
        <dbReference type="ChEBI" id="CHEBI:15379"/>
        <dbReference type="ChEBI" id="CHEBI:16240"/>
        <dbReference type="ChEBI" id="CHEBI:57309"/>
        <dbReference type="ChEBI" id="CHEBI:131725"/>
        <dbReference type="EC" id="1.3.3.15"/>
    </reaction>
    <physiologicalReaction direction="left-to-right" evidence="1">
        <dbReference type="Rhea" id="RHEA:43437"/>
    </physiologicalReaction>
</comment>
<dbReference type="Gene3D" id="3.90.660.20">
    <property type="entry name" value="Protoporphyrinogen oxidase, mitochondrial, domain 2"/>
    <property type="match status" value="1"/>
</dbReference>
<dbReference type="Gene3D" id="1.10.3110.10">
    <property type="entry name" value="protoporphyrinogen ix oxidase, domain 3"/>
    <property type="match status" value="1"/>
</dbReference>
<dbReference type="EC" id="1.3.3.15" evidence="6 12"/>
<dbReference type="EMBL" id="PVZF01000001">
    <property type="protein sequence ID" value="PRY18331.1"/>
    <property type="molecule type" value="Genomic_DNA"/>
</dbReference>
<comment type="subcellular location">
    <subcellularLocation>
        <location evidence="12">Cytoplasm</location>
    </subcellularLocation>
</comment>
<evidence type="ECO:0000256" key="2">
    <source>
        <dbReference type="ARBA" id="ARBA00001974"/>
    </source>
</evidence>